<dbReference type="PANTHER" id="PTHR19282:SF456">
    <property type="entry name" value="CD63 MOLECULE"/>
    <property type="match status" value="1"/>
</dbReference>
<dbReference type="SUPFAM" id="SSF48652">
    <property type="entry name" value="Tetraspanin"/>
    <property type="match status" value="1"/>
</dbReference>
<evidence type="ECO:0000256" key="5">
    <source>
        <dbReference type="ARBA" id="ARBA00023136"/>
    </source>
</evidence>
<organism evidence="8 9">
    <name type="scientific">Parthenolecanium corni</name>
    <dbReference type="NCBI Taxonomy" id="536013"/>
    <lineage>
        <taxon>Eukaryota</taxon>
        <taxon>Metazoa</taxon>
        <taxon>Ecdysozoa</taxon>
        <taxon>Arthropoda</taxon>
        <taxon>Hexapoda</taxon>
        <taxon>Insecta</taxon>
        <taxon>Pterygota</taxon>
        <taxon>Neoptera</taxon>
        <taxon>Paraneoptera</taxon>
        <taxon>Hemiptera</taxon>
        <taxon>Sternorrhyncha</taxon>
        <taxon>Coccoidea</taxon>
        <taxon>Coccidae</taxon>
        <taxon>Parthenolecanium</taxon>
    </lineage>
</organism>
<dbReference type="InterPro" id="IPR000301">
    <property type="entry name" value="Tetraspanin_animals"/>
</dbReference>
<name>A0AAN9TAV8_9HEMI</name>
<dbReference type="PRINTS" id="PR00259">
    <property type="entry name" value="TMFOUR"/>
</dbReference>
<keyword evidence="5 7" id="KW-0472">Membrane</keyword>
<feature type="transmembrane region" description="Helical" evidence="7">
    <location>
        <begin position="12"/>
        <end position="34"/>
    </location>
</feature>
<dbReference type="EMBL" id="JBBCAQ010000034">
    <property type="protein sequence ID" value="KAK7580410.1"/>
    <property type="molecule type" value="Genomic_DNA"/>
</dbReference>
<feature type="transmembrane region" description="Helical" evidence="7">
    <location>
        <begin position="82"/>
        <end position="106"/>
    </location>
</feature>
<dbReference type="Pfam" id="PF00335">
    <property type="entry name" value="Tetraspanin"/>
    <property type="match status" value="1"/>
</dbReference>
<protein>
    <recommendedName>
        <fullName evidence="7">Tetraspanin</fullName>
    </recommendedName>
</protein>
<proteinExistence type="inferred from homology"/>
<keyword evidence="6" id="KW-1015">Disulfide bond</keyword>
<dbReference type="AlphaFoldDB" id="A0AAN9TAV8"/>
<dbReference type="PANTHER" id="PTHR19282">
    <property type="entry name" value="TETRASPANIN"/>
    <property type="match status" value="1"/>
</dbReference>
<dbReference type="Gene3D" id="1.10.1450.10">
    <property type="entry name" value="Tetraspanin"/>
    <property type="match status" value="1"/>
</dbReference>
<evidence type="ECO:0000256" key="4">
    <source>
        <dbReference type="ARBA" id="ARBA00022989"/>
    </source>
</evidence>
<feature type="disulfide bond" evidence="6">
    <location>
        <begin position="145"/>
        <end position="166"/>
    </location>
</feature>
<dbReference type="GO" id="GO:0005886">
    <property type="term" value="C:plasma membrane"/>
    <property type="evidence" value="ECO:0007669"/>
    <property type="project" value="TreeGrafter"/>
</dbReference>
<evidence type="ECO:0000313" key="8">
    <source>
        <dbReference type="EMBL" id="KAK7580410.1"/>
    </source>
</evidence>
<evidence type="ECO:0000256" key="7">
    <source>
        <dbReference type="RuleBase" id="RU361218"/>
    </source>
</evidence>
<keyword evidence="3 7" id="KW-0812">Transmembrane</keyword>
<dbReference type="CDD" id="cd03127">
    <property type="entry name" value="tetraspanin_LEL"/>
    <property type="match status" value="1"/>
</dbReference>
<evidence type="ECO:0000256" key="2">
    <source>
        <dbReference type="ARBA" id="ARBA00006840"/>
    </source>
</evidence>
<dbReference type="PIRSF" id="PIRSF002419">
    <property type="entry name" value="Tetraspanin"/>
    <property type="match status" value="1"/>
</dbReference>
<dbReference type="Proteomes" id="UP001367676">
    <property type="component" value="Unassembled WGS sequence"/>
</dbReference>
<keyword evidence="4 7" id="KW-1133">Transmembrane helix</keyword>
<evidence type="ECO:0000256" key="1">
    <source>
        <dbReference type="ARBA" id="ARBA00004141"/>
    </source>
</evidence>
<feature type="transmembrane region" description="Helical" evidence="7">
    <location>
        <begin position="54"/>
        <end position="75"/>
    </location>
</feature>
<feature type="transmembrane region" description="Helical" evidence="7">
    <location>
        <begin position="205"/>
        <end position="227"/>
    </location>
</feature>
<keyword evidence="9" id="KW-1185">Reference proteome</keyword>
<comment type="caution">
    <text evidence="8">The sequence shown here is derived from an EMBL/GenBank/DDBJ whole genome shotgun (WGS) entry which is preliminary data.</text>
</comment>
<comment type="subcellular location">
    <subcellularLocation>
        <location evidence="1 7">Membrane</location>
        <topology evidence="1 7">Multi-pass membrane protein</topology>
    </subcellularLocation>
</comment>
<gene>
    <name evidence="8" type="ORF">V9T40_001039</name>
</gene>
<evidence type="ECO:0000256" key="3">
    <source>
        <dbReference type="ARBA" id="ARBA00022692"/>
    </source>
</evidence>
<evidence type="ECO:0000256" key="6">
    <source>
        <dbReference type="PIRSR" id="PIRSR002419-1"/>
    </source>
</evidence>
<comment type="similarity">
    <text evidence="2 7">Belongs to the tetraspanin (TM4SF) family.</text>
</comment>
<accession>A0AAN9TAV8</accession>
<sequence>MWRKTSSLYKYFLFLFNLMFVASSLLLVTVGLIIRGQYQKYREFLDEHFFSLPFLLVCVGIILFVITFFGCCGALQENYCMIWMFSILLGLLFIMETTLGFTAYALSDKAHNILSVSLNDTMHLYNKSYEITKVWDTLQVNLHCCGVNTHSDWYPVLNNSLPMSCCEPQTGAVGHEVCNESVSTLHRSSCLDSLSSIIIENSTTLGAVGIGIALGQVLGVFFSCVLARRIRNNYENFE</sequence>
<evidence type="ECO:0000313" key="9">
    <source>
        <dbReference type="Proteomes" id="UP001367676"/>
    </source>
</evidence>
<dbReference type="InterPro" id="IPR018499">
    <property type="entry name" value="Tetraspanin/Peripherin"/>
</dbReference>
<reference evidence="8 9" key="1">
    <citation type="submission" date="2024-03" db="EMBL/GenBank/DDBJ databases">
        <title>Adaptation during the transition from Ophiocordyceps entomopathogen to insect associate is accompanied by gene loss and intensified selection.</title>
        <authorList>
            <person name="Ward C.M."/>
            <person name="Onetto C.A."/>
            <person name="Borneman A.R."/>
        </authorList>
    </citation>
    <scope>NUCLEOTIDE SEQUENCE [LARGE SCALE GENOMIC DNA]</scope>
    <source>
        <strain evidence="8">AWRI1</strain>
        <tissue evidence="8">Single Adult Female</tissue>
    </source>
</reference>
<dbReference type="InterPro" id="IPR008952">
    <property type="entry name" value="Tetraspanin_EC2_sf"/>
</dbReference>